<comment type="caution">
    <text evidence="1">The sequence shown here is derived from an EMBL/GenBank/DDBJ whole genome shotgun (WGS) entry which is preliminary data.</text>
</comment>
<organism evidence="1 2">
    <name type="scientific">Sanghuangporus baumii</name>
    <name type="common">Phellinus baumii</name>
    <dbReference type="NCBI Taxonomy" id="108892"/>
    <lineage>
        <taxon>Eukaryota</taxon>
        <taxon>Fungi</taxon>
        <taxon>Dikarya</taxon>
        <taxon>Basidiomycota</taxon>
        <taxon>Agaricomycotina</taxon>
        <taxon>Agaricomycetes</taxon>
        <taxon>Hymenochaetales</taxon>
        <taxon>Hymenochaetaceae</taxon>
        <taxon>Sanghuangporus</taxon>
    </lineage>
</organism>
<accession>A0A9Q5I487</accession>
<sequence>MPLLPSQLRLAANCLLVQRRYPLVHFRHRNREQYSYHHDRSFSQTSRREAAEDPDSIVAQLQSSPLIRQIADKPDALKALHDFANIIKETDVQLVPGEPPSMIQMFKLASNPKFRESAKRVVEELKKAGVDVNSENAMELFGMKKPSS</sequence>
<dbReference type="OrthoDB" id="10008801at2759"/>
<proteinExistence type="predicted"/>
<evidence type="ECO:0000313" key="2">
    <source>
        <dbReference type="Proteomes" id="UP000757232"/>
    </source>
</evidence>
<dbReference type="Proteomes" id="UP000757232">
    <property type="component" value="Unassembled WGS sequence"/>
</dbReference>
<evidence type="ECO:0000313" key="1">
    <source>
        <dbReference type="EMBL" id="OCB90892.1"/>
    </source>
</evidence>
<keyword evidence="2" id="KW-1185">Reference proteome</keyword>
<dbReference type="AlphaFoldDB" id="A0A9Q5I487"/>
<name>A0A9Q5I487_SANBA</name>
<gene>
    <name evidence="1" type="ORF">A7U60_g1917</name>
</gene>
<dbReference type="EMBL" id="LNZH02000115">
    <property type="protein sequence ID" value="OCB90892.1"/>
    <property type="molecule type" value="Genomic_DNA"/>
</dbReference>
<protein>
    <submittedName>
        <fullName evidence="1">Uncharacterized protein</fullName>
    </submittedName>
</protein>
<reference evidence="1" key="1">
    <citation type="submission" date="2016-06" db="EMBL/GenBank/DDBJ databases">
        <title>Draft Genome sequence of the fungus Inonotus baumii.</title>
        <authorList>
            <person name="Zhu H."/>
            <person name="Lin W."/>
        </authorList>
    </citation>
    <scope>NUCLEOTIDE SEQUENCE</scope>
    <source>
        <strain evidence="1">821</strain>
    </source>
</reference>